<dbReference type="EMBL" id="UINC01003413">
    <property type="protein sequence ID" value="SVA06118.1"/>
    <property type="molecule type" value="Genomic_DNA"/>
</dbReference>
<evidence type="ECO:0000313" key="1">
    <source>
        <dbReference type="EMBL" id="SVA06118.1"/>
    </source>
</evidence>
<reference evidence="1" key="1">
    <citation type="submission" date="2018-05" db="EMBL/GenBank/DDBJ databases">
        <authorList>
            <person name="Lanie J.A."/>
            <person name="Ng W.-L."/>
            <person name="Kazmierczak K.M."/>
            <person name="Andrzejewski T.M."/>
            <person name="Davidsen T.M."/>
            <person name="Wayne K.J."/>
            <person name="Tettelin H."/>
            <person name="Glass J.I."/>
            <person name="Rusch D."/>
            <person name="Podicherti R."/>
            <person name="Tsui H.-C.T."/>
            <person name="Winkler M.E."/>
        </authorList>
    </citation>
    <scope>NUCLEOTIDE SEQUENCE</scope>
</reference>
<accession>A0A381SS09</accession>
<dbReference type="Pfam" id="PF11138">
    <property type="entry name" value="DUF2911"/>
    <property type="match status" value="1"/>
</dbReference>
<proteinExistence type="predicted"/>
<dbReference type="AlphaFoldDB" id="A0A381SS09"/>
<name>A0A381SS09_9ZZZZ</name>
<gene>
    <name evidence="1" type="ORF">METZ01_LOCUS58972</name>
</gene>
<organism evidence="1">
    <name type="scientific">marine metagenome</name>
    <dbReference type="NCBI Taxonomy" id="408172"/>
    <lineage>
        <taxon>unclassified sequences</taxon>
        <taxon>metagenomes</taxon>
        <taxon>ecological metagenomes</taxon>
    </lineage>
</organism>
<evidence type="ECO:0008006" key="2">
    <source>
        <dbReference type="Google" id="ProtNLM"/>
    </source>
</evidence>
<sequence>MGRLVVGIAGLGVLAILTGPHGRAQERPIASPAGHSATQIGGDVYDPVRGLVGGAWVEVRHGRPIRRGRDIFGLDDYREFLNDGAPVWRAGANQTTRLITEVPLVFGGTTIDAGEYTLFIDLAAAPWSFVLSNWPAQVGYDESNREALFGAFEYTSDRDVLRMPMTVETLPWSFDQLSWQFLDVTETGGTLGLFWDATLASVPFTIAK</sequence>
<dbReference type="InterPro" id="IPR021314">
    <property type="entry name" value="DUF2911"/>
</dbReference>
<protein>
    <recommendedName>
        <fullName evidence="2">DUF2911 domain-containing protein</fullName>
    </recommendedName>
</protein>